<dbReference type="InterPro" id="IPR041238">
    <property type="entry name" value="Rap1a"/>
</dbReference>
<feature type="signal peptide" evidence="1">
    <location>
        <begin position="1"/>
        <end position="22"/>
    </location>
</feature>
<feature type="domain" description="Rap1a immunity protein" evidence="2">
    <location>
        <begin position="24"/>
        <end position="127"/>
    </location>
</feature>
<protein>
    <recommendedName>
        <fullName evidence="2">Rap1a immunity protein domain-containing protein</fullName>
    </recommendedName>
</protein>
<keyword evidence="1" id="KW-0732">Signal</keyword>
<evidence type="ECO:0000256" key="1">
    <source>
        <dbReference type="SAM" id="SignalP"/>
    </source>
</evidence>
<comment type="caution">
    <text evidence="3">The sequence shown here is derived from an EMBL/GenBank/DDBJ whole genome shotgun (WGS) entry which is preliminary data.</text>
</comment>
<evidence type="ECO:0000313" key="4">
    <source>
        <dbReference type="Proteomes" id="UP000564604"/>
    </source>
</evidence>
<accession>A0A9Q5B255</accession>
<dbReference type="RefSeq" id="WP_169907606.1">
    <property type="nucleotide sequence ID" value="NZ_JAAQYX010000010.1"/>
</dbReference>
<evidence type="ECO:0000313" key="3">
    <source>
        <dbReference type="EMBL" id="NNB49528.1"/>
    </source>
</evidence>
<evidence type="ECO:0000259" key="2">
    <source>
        <dbReference type="Pfam" id="PF18602"/>
    </source>
</evidence>
<gene>
    <name evidence="3" type="ORF">HBN89_09620</name>
</gene>
<dbReference type="EMBL" id="JAAQYX010000010">
    <property type="protein sequence ID" value="NNB49528.1"/>
    <property type="molecule type" value="Genomic_DNA"/>
</dbReference>
<reference evidence="3 4" key="1">
    <citation type="journal article" date="2020" name="Front. Microbiol.">
        <title>Genetic Organization of the aprX-lipA2 Operon Affects the Proteolytic Potential of Pseudomonas Species in Milk.</title>
        <authorList>
            <person name="Maier C."/>
            <person name="Huptas C."/>
            <person name="von Neubeck M."/>
            <person name="Scherer S."/>
            <person name="Wenning M."/>
            <person name="Lucking G."/>
        </authorList>
    </citation>
    <scope>NUCLEOTIDE SEQUENCE [LARGE SCALE GENOMIC DNA]</scope>
    <source>
        <strain evidence="3 4">WS 5094</strain>
    </source>
</reference>
<organism evidence="3 4">
    <name type="scientific">Pseudomonas fragi</name>
    <dbReference type="NCBI Taxonomy" id="296"/>
    <lineage>
        <taxon>Bacteria</taxon>
        <taxon>Pseudomonadati</taxon>
        <taxon>Pseudomonadota</taxon>
        <taxon>Gammaproteobacteria</taxon>
        <taxon>Pseudomonadales</taxon>
        <taxon>Pseudomonadaceae</taxon>
        <taxon>Pseudomonas</taxon>
    </lineage>
</organism>
<dbReference type="Proteomes" id="UP000564604">
    <property type="component" value="Unassembled WGS sequence"/>
</dbReference>
<dbReference type="Pfam" id="PF18602">
    <property type="entry name" value="Rap1a"/>
    <property type="match status" value="1"/>
</dbReference>
<proteinExistence type="predicted"/>
<dbReference type="AlphaFoldDB" id="A0A9Q5B255"/>
<feature type="chain" id="PRO_5040196301" description="Rap1a immunity protein domain-containing protein" evidence="1">
    <location>
        <begin position="23"/>
        <end position="130"/>
    </location>
</feature>
<name>A0A9Q5B255_PSEFR</name>
<sequence>MKPKILLAFVLVACCWGESAMAKGSQLLQQCQETLLIFDGGTSKHPADAARCLGTINGTVDGLDIANSFYSDQVKKDLPPVICWPDEAVTKDQSVRIIVKYLREHPEKLHMGNSLLITLALVSAFPCGKG</sequence>